<organism evidence="2 3">
    <name type="scientific">Caenorhabditis remanei</name>
    <name type="common">Caenorhabditis vulgaris</name>
    <dbReference type="NCBI Taxonomy" id="31234"/>
    <lineage>
        <taxon>Eukaryota</taxon>
        <taxon>Metazoa</taxon>
        <taxon>Ecdysozoa</taxon>
        <taxon>Nematoda</taxon>
        <taxon>Chromadorea</taxon>
        <taxon>Rhabditida</taxon>
        <taxon>Rhabditina</taxon>
        <taxon>Rhabditomorpha</taxon>
        <taxon>Rhabditoidea</taxon>
        <taxon>Rhabditidae</taxon>
        <taxon>Peloderinae</taxon>
        <taxon>Caenorhabditis</taxon>
    </lineage>
</organism>
<dbReference type="KEGG" id="crq:GCK72_015467"/>
<comment type="caution">
    <text evidence="2">The sequence shown here is derived from an EMBL/GenBank/DDBJ whole genome shotgun (WGS) entry which is preliminary data.</text>
</comment>
<sequence>MAELMETYRHHFVSPVLKNTIRFGTMLNSAGTFATFVVLFTFIALTFFCCCFCSHRASRRVETVRARNPLVRRRVDRAVRMQNMNPTLEELLEEDEEDVDDDQPQDTVVLIADTNETML</sequence>
<dbReference type="CTD" id="78776055"/>
<dbReference type="EMBL" id="WUAV01000004">
    <property type="protein sequence ID" value="KAF1759007.1"/>
    <property type="molecule type" value="Genomic_DNA"/>
</dbReference>
<dbReference type="AlphaFoldDB" id="A0A6A5GV17"/>
<keyword evidence="1" id="KW-1133">Transmembrane helix</keyword>
<dbReference type="Proteomes" id="UP000483820">
    <property type="component" value="Chromosome IV"/>
</dbReference>
<evidence type="ECO:0000256" key="1">
    <source>
        <dbReference type="SAM" id="Phobius"/>
    </source>
</evidence>
<accession>A0A6A5GV17</accession>
<keyword evidence="1" id="KW-0812">Transmembrane</keyword>
<keyword evidence="1" id="KW-0472">Membrane</keyword>
<gene>
    <name evidence="2" type="ORF">GCK72_015467</name>
</gene>
<protein>
    <submittedName>
        <fullName evidence="2">Uncharacterized protein</fullName>
    </submittedName>
</protein>
<dbReference type="RefSeq" id="XP_053585661.1">
    <property type="nucleotide sequence ID" value="XM_053730889.1"/>
</dbReference>
<proteinExistence type="predicted"/>
<reference evidence="2 3" key="1">
    <citation type="submission" date="2019-12" db="EMBL/GenBank/DDBJ databases">
        <title>Chromosome-level assembly of the Caenorhabditis remanei genome.</title>
        <authorList>
            <person name="Teterina A.A."/>
            <person name="Willis J.H."/>
            <person name="Phillips P.C."/>
        </authorList>
    </citation>
    <scope>NUCLEOTIDE SEQUENCE [LARGE SCALE GENOMIC DNA]</scope>
    <source>
        <strain evidence="2 3">PX506</strain>
        <tissue evidence="2">Whole organism</tissue>
    </source>
</reference>
<evidence type="ECO:0000313" key="2">
    <source>
        <dbReference type="EMBL" id="KAF1759007.1"/>
    </source>
</evidence>
<feature type="transmembrane region" description="Helical" evidence="1">
    <location>
        <begin position="33"/>
        <end position="53"/>
    </location>
</feature>
<evidence type="ECO:0000313" key="3">
    <source>
        <dbReference type="Proteomes" id="UP000483820"/>
    </source>
</evidence>
<dbReference type="GeneID" id="78776055"/>
<name>A0A6A5GV17_CAERE</name>